<sequence>MKLKRIFVNDLLEVEMIDDNDHQSPPLSTRMHRVPYSSAGPSNRRLRHGHGKVAIVDNNGLELTITSLKYCQICSRLAEKGINGHDDDDLLKRKTFCGFFSCSRPLSLQPFGQRTERSCELAEADEACELILL</sequence>
<reference evidence="2" key="2">
    <citation type="submission" date="2025-08" db="UniProtKB">
        <authorList>
            <consortium name="RefSeq"/>
        </authorList>
    </citation>
    <scope>IDENTIFICATION</scope>
    <source>
        <tissue evidence="2">Leaf</tissue>
    </source>
</reference>
<dbReference type="GeneID" id="104747247"/>
<evidence type="ECO:0000313" key="2">
    <source>
        <dbReference type="RefSeq" id="XP_010467149.1"/>
    </source>
</evidence>
<organism evidence="1 2">
    <name type="scientific">Camelina sativa</name>
    <name type="common">False flax</name>
    <name type="synonym">Myagrum sativum</name>
    <dbReference type="NCBI Taxonomy" id="90675"/>
    <lineage>
        <taxon>Eukaryota</taxon>
        <taxon>Viridiplantae</taxon>
        <taxon>Streptophyta</taxon>
        <taxon>Embryophyta</taxon>
        <taxon>Tracheophyta</taxon>
        <taxon>Spermatophyta</taxon>
        <taxon>Magnoliopsida</taxon>
        <taxon>eudicotyledons</taxon>
        <taxon>Gunneridae</taxon>
        <taxon>Pentapetalae</taxon>
        <taxon>rosids</taxon>
        <taxon>malvids</taxon>
        <taxon>Brassicales</taxon>
        <taxon>Brassicaceae</taxon>
        <taxon>Camelineae</taxon>
        <taxon>Camelina</taxon>
    </lineage>
</organism>
<name>A0ABM0W8B2_CAMSA</name>
<dbReference type="RefSeq" id="XP_010467149.1">
    <property type="nucleotide sequence ID" value="XM_010468847.2"/>
</dbReference>
<evidence type="ECO:0000313" key="1">
    <source>
        <dbReference type="Proteomes" id="UP000694864"/>
    </source>
</evidence>
<accession>A0ABM0W8B2</accession>
<reference evidence="1" key="1">
    <citation type="journal article" date="2014" name="Nat. Commun.">
        <title>The emerging biofuel crop Camelina sativa retains a highly undifferentiated hexaploid genome structure.</title>
        <authorList>
            <person name="Kagale S."/>
            <person name="Koh C."/>
            <person name="Nixon J."/>
            <person name="Bollina V."/>
            <person name="Clarke W.E."/>
            <person name="Tuteja R."/>
            <person name="Spillane C."/>
            <person name="Robinson S.J."/>
            <person name="Links M.G."/>
            <person name="Clarke C."/>
            <person name="Higgins E.E."/>
            <person name="Huebert T."/>
            <person name="Sharpe A.G."/>
            <person name="Parkin I.A."/>
        </authorList>
    </citation>
    <scope>NUCLEOTIDE SEQUENCE [LARGE SCALE GENOMIC DNA]</scope>
    <source>
        <strain evidence="1">cv. DH55</strain>
    </source>
</reference>
<dbReference type="Proteomes" id="UP000694864">
    <property type="component" value="Chromosome 15"/>
</dbReference>
<keyword evidence="1" id="KW-1185">Reference proteome</keyword>
<proteinExistence type="predicted"/>
<gene>
    <name evidence="2" type="primary">LOC104747247</name>
</gene>
<protein>
    <submittedName>
        <fullName evidence="2">Uncharacterized protein LOC104747247 isoform X1</fullName>
    </submittedName>
</protein>